<evidence type="ECO:0000313" key="3">
    <source>
        <dbReference type="Proteomes" id="UP001500552"/>
    </source>
</evidence>
<comment type="caution">
    <text evidence="2">The sequence shown here is derived from an EMBL/GenBank/DDBJ whole genome shotgun (WGS) entry which is preliminary data.</text>
</comment>
<dbReference type="RefSeq" id="WP_345159999.1">
    <property type="nucleotide sequence ID" value="NZ_BAABHC010000016.1"/>
</dbReference>
<sequence>MTDEEIKQTLLRELKQVAPDTEPEMLQPDDDIRRVLGIDSFDYLQFIVKLDEQFGIETPEEDYGKIQTLKELTDYVRVRIENKN</sequence>
<dbReference type="Proteomes" id="UP001500552">
    <property type="component" value="Unassembled WGS sequence"/>
</dbReference>
<keyword evidence="3" id="KW-1185">Reference proteome</keyword>
<dbReference type="EMBL" id="BAABHC010000016">
    <property type="protein sequence ID" value="GAA4435907.1"/>
    <property type="molecule type" value="Genomic_DNA"/>
</dbReference>
<evidence type="ECO:0000313" key="2">
    <source>
        <dbReference type="EMBL" id="GAA4435907.1"/>
    </source>
</evidence>
<evidence type="ECO:0000259" key="1">
    <source>
        <dbReference type="PROSITE" id="PS50075"/>
    </source>
</evidence>
<dbReference type="PROSITE" id="PS50075">
    <property type="entry name" value="CARRIER"/>
    <property type="match status" value="1"/>
</dbReference>
<protein>
    <submittedName>
        <fullName evidence="2">Acyl carrier protein</fullName>
    </submittedName>
</protein>
<accession>A0ABP8LUP4</accession>
<reference evidence="3" key="1">
    <citation type="journal article" date="2019" name="Int. J. Syst. Evol. Microbiol.">
        <title>The Global Catalogue of Microorganisms (GCM) 10K type strain sequencing project: providing services to taxonomists for standard genome sequencing and annotation.</title>
        <authorList>
            <consortium name="The Broad Institute Genomics Platform"/>
            <consortium name="The Broad Institute Genome Sequencing Center for Infectious Disease"/>
            <person name="Wu L."/>
            <person name="Ma J."/>
        </authorList>
    </citation>
    <scope>NUCLEOTIDE SEQUENCE [LARGE SCALE GENOMIC DNA]</scope>
    <source>
        <strain evidence="3">JCM 17926</strain>
    </source>
</reference>
<dbReference type="InterPro" id="IPR009081">
    <property type="entry name" value="PP-bd_ACP"/>
</dbReference>
<proteinExistence type="predicted"/>
<dbReference type="Pfam" id="PF00550">
    <property type="entry name" value="PP-binding"/>
    <property type="match status" value="1"/>
</dbReference>
<dbReference type="InterPro" id="IPR036736">
    <property type="entry name" value="ACP-like_sf"/>
</dbReference>
<feature type="domain" description="Carrier" evidence="1">
    <location>
        <begin position="1"/>
        <end position="80"/>
    </location>
</feature>
<dbReference type="Gene3D" id="1.10.1200.10">
    <property type="entry name" value="ACP-like"/>
    <property type="match status" value="1"/>
</dbReference>
<gene>
    <name evidence="2" type="ORF">GCM10023188_28370</name>
</gene>
<name>A0ABP8LUP4_9BACT</name>
<organism evidence="2 3">
    <name type="scientific">Pontibacter saemangeumensis</name>
    <dbReference type="NCBI Taxonomy" id="1084525"/>
    <lineage>
        <taxon>Bacteria</taxon>
        <taxon>Pseudomonadati</taxon>
        <taxon>Bacteroidota</taxon>
        <taxon>Cytophagia</taxon>
        <taxon>Cytophagales</taxon>
        <taxon>Hymenobacteraceae</taxon>
        <taxon>Pontibacter</taxon>
    </lineage>
</organism>
<dbReference type="SUPFAM" id="SSF47336">
    <property type="entry name" value="ACP-like"/>
    <property type="match status" value="1"/>
</dbReference>